<proteinExistence type="predicted"/>
<evidence type="ECO:0000313" key="1">
    <source>
        <dbReference type="EMBL" id="DAE12890.1"/>
    </source>
</evidence>
<sequence>MLTTPPRQTGRAYLRRRRRLAGRHFLESG</sequence>
<organism evidence="1">
    <name type="scientific">Siphoviridae sp. ctcC24</name>
    <dbReference type="NCBI Taxonomy" id="2825570"/>
    <lineage>
        <taxon>Viruses</taxon>
        <taxon>Duplodnaviria</taxon>
        <taxon>Heunggongvirae</taxon>
        <taxon>Uroviricota</taxon>
        <taxon>Caudoviricetes</taxon>
    </lineage>
</organism>
<protein>
    <submittedName>
        <fullName evidence="1">Uncharacterized protein</fullName>
    </submittedName>
</protein>
<name>A0A8S5Q151_9CAUD</name>
<accession>A0A8S5Q151</accession>
<reference evidence="1" key="1">
    <citation type="journal article" date="2021" name="Proc. Natl. Acad. Sci. U.S.A.">
        <title>A Catalog of Tens of Thousands of Viruses from Human Metagenomes Reveals Hidden Associations with Chronic Diseases.</title>
        <authorList>
            <person name="Tisza M.J."/>
            <person name="Buck C.B."/>
        </authorList>
    </citation>
    <scope>NUCLEOTIDE SEQUENCE</scope>
    <source>
        <strain evidence="1">Ctcc24</strain>
    </source>
</reference>
<dbReference type="EMBL" id="BK015559">
    <property type="protein sequence ID" value="DAE12890.1"/>
    <property type="molecule type" value="Genomic_DNA"/>
</dbReference>